<dbReference type="CDD" id="cd16917">
    <property type="entry name" value="HATPase_UhpB-NarQ-NarX-like"/>
    <property type="match status" value="1"/>
</dbReference>
<keyword evidence="10" id="KW-0472">Membrane</keyword>
<feature type="transmembrane region" description="Helical" evidence="10">
    <location>
        <begin position="97"/>
        <end position="119"/>
    </location>
</feature>
<evidence type="ECO:0000259" key="11">
    <source>
        <dbReference type="SMART" id="SM00387"/>
    </source>
</evidence>
<protein>
    <recommendedName>
        <fullName evidence="2">histidine kinase</fullName>
        <ecNumber evidence="2">2.7.13.3</ecNumber>
    </recommendedName>
</protein>
<evidence type="ECO:0000256" key="7">
    <source>
        <dbReference type="ARBA" id="ARBA00022840"/>
    </source>
</evidence>
<keyword evidence="13" id="KW-1185">Reference proteome</keyword>
<sequence length="436" mass="48753">MNREKAVSGLQIAMYMLNLAAVCLVAGIMSFSLKAIVRSMDALSFLEMIQARPWRPETILLTAVCAYLFLVFLSTLLQQREERPGALRTWLLAGETAACVAATAAMGMNYDGLVLLVVADLIRGQKGSRQKLILGIAVVALYTVLNYNLAGRWLGMVSWDAFLSCYQSSAQIWLRGLRSLITSVNLAMFILYMTILIQGEYRERARIQLLYEQLESANEQLRNYAMEAERNAETRERNRLAREIHDTLGHALTGIVAGIDACITMLDYSPEATRSQLEKVGTVARQGITDVRRSVSKLRPDALEKLPLEEALRTMLENMASASGVNISFENQVRPLKFHEDEEEAVYRVIQEASTNAIRHGHAARISICIAKKDQWLTVQVKDNGCGCEKVEKGFGLKHMEERLKLLGGKLSWDGSRTGFVIRAEIPIRWGEGYSS</sequence>
<evidence type="ECO:0000256" key="8">
    <source>
        <dbReference type="ARBA" id="ARBA00023012"/>
    </source>
</evidence>
<dbReference type="RefSeq" id="WP_176255731.1">
    <property type="nucleotide sequence ID" value="NZ_BAABXL010000001.1"/>
</dbReference>
<dbReference type="EC" id="2.7.13.3" evidence="2"/>
<keyword evidence="9" id="KW-0175">Coiled coil</keyword>
<dbReference type="SMART" id="SM00387">
    <property type="entry name" value="HATPase_c"/>
    <property type="match status" value="1"/>
</dbReference>
<dbReference type="Gene3D" id="1.20.5.1930">
    <property type="match status" value="1"/>
</dbReference>
<dbReference type="InterPro" id="IPR011712">
    <property type="entry name" value="Sig_transdc_His_kin_sub3_dim/P"/>
</dbReference>
<dbReference type="EMBL" id="BAABXL010000001">
    <property type="protein sequence ID" value="GAA6267094.1"/>
    <property type="molecule type" value="Genomic_DNA"/>
</dbReference>
<comment type="caution">
    <text evidence="12">The sequence shown here is derived from an EMBL/GenBank/DDBJ whole genome shotgun (WGS) entry which is preliminary data.</text>
</comment>
<evidence type="ECO:0000256" key="5">
    <source>
        <dbReference type="ARBA" id="ARBA00022741"/>
    </source>
</evidence>
<feature type="transmembrane region" description="Helical" evidence="10">
    <location>
        <begin position="12"/>
        <end position="37"/>
    </location>
</feature>
<dbReference type="PANTHER" id="PTHR24421">
    <property type="entry name" value="NITRATE/NITRITE SENSOR PROTEIN NARX-RELATED"/>
    <property type="match status" value="1"/>
</dbReference>
<evidence type="ECO:0000256" key="6">
    <source>
        <dbReference type="ARBA" id="ARBA00022777"/>
    </source>
</evidence>
<dbReference type="PANTHER" id="PTHR24421:SF10">
    <property type="entry name" value="NITRATE_NITRITE SENSOR PROTEIN NARQ"/>
    <property type="match status" value="1"/>
</dbReference>
<reference evidence="12 13" key="1">
    <citation type="submission" date="2024-04" db="EMBL/GenBank/DDBJ databases">
        <title>Defined microbial consortia suppress multidrug-resistant proinflammatory Enterobacteriaceae via ecological control.</title>
        <authorList>
            <person name="Furuichi M."/>
            <person name="Kawaguchi T."/>
            <person name="Pust M."/>
            <person name="Yasuma K."/>
            <person name="Plichta D."/>
            <person name="Hasegawa N."/>
            <person name="Ohya T."/>
            <person name="Bhattarai S."/>
            <person name="Sasajima S."/>
            <person name="Aoto Y."/>
            <person name="Tuganbaev T."/>
            <person name="Yaginuma M."/>
            <person name="Ueda M."/>
            <person name="Okahashi N."/>
            <person name="Amafuji K."/>
            <person name="Kiridooshi Y."/>
            <person name="Sugita K."/>
            <person name="Strazar M."/>
            <person name="Skelly A."/>
            <person name="Suda W."/>
            <person name="Hattori M."/>
            <person name="Nakamoto N."/>
            <person name="Caballero S."/>
            <person name="Norman J."/>
            <person name="Olle B."/>
            <person name="Tanoue T."/>
            <person name="Arita M."/>
            <person name="Bucci V."/>
            <person name="Atarashi K."/>
            <person name="Xavier R."/>
            <person name="Honda K."/>
        </authorList>
    </citation>
    <scope>NUCLEOTIDE SEQUENCE [LARGE SCALE GENOMIC DNA]</scope>
    <source>
        <strain evidence="13">f13</strain>
    </source>
</reference>
<dbReference type="SUPFAM" id="SSF55874">
    <property type="entry name" value="ATPase domain of HSP90 chaperone/DNA topoisomerase II/histidine kinase"/>
    <property type="match status" value="1"/>
</dbReference>
<gene>
    <name evidence="12" type="ORF">F130042H8_01540</name>
</gene>
<dbReference type="Proteomes" id="UP001600894">
    <property type="component" value="Unassembled WGS sequence"/>
</dbReference>
<evidence type="ECO:0000256" key="3">
    <source>
        <dbReference type="ARBA" id="ARBA00022553"/>
    </source>
</evidence>
<evidence type="ECO:0000256" key="1">
    <source>
        <dbReference type="ARBA" id="ARBA00000085"/>
    </source>
</evidence>
<feature type="domain" description="Histidine kinase/HSP90-like ATPase" evidence="11">
    <location>
        <begin position="341"/>
        <end position="428"/>
    </location>
</feature>
<dbReference type="Pfam" id="PF02518">
    <property type="entry name" value="HATPase_c"/>
    <property type="match status" value="1"/>
</dbReference>
<dbReference type="InterPro" id="IPR036890">
    <property type="entry name" value="HATPase_C_sf"/>
</dbReference>
<feature type="coiled-coil region" evidence="9">
    <location>
        <begin position="204"/>
        <end position="238"/>
    </location>
</feature>
<evidence type="ECO:0000313" key="12">
    <source>
        <dbReference type="EMBL" id="GAA6267094.1"/>
    </source>
</evidence>
<comment type="catalytic activity">
    <reaction evidence="1">
        <text>ATP + protein L-histidine = ADP + protein N-phospho-L-histidine.</text>
        <dbReference type="EC" id="2.7.13.3"/>
    </reaction>
</comment>
<accession>A0ABQ0AST6</accession>
<evidence type="ECO:0000256" key="2">
    <source>
        <dbReference type="ARBA" id="ARBA00012438"/>
    </source>
</evidence>
<keyword evidence="6 12" id="KW-0418">Kinase</keyword>
<keyword evidence="8" id="KW-0902">Two-component regulatory system</keyword>
<proteinExistence type="predicted"/>
<feature type="transmembrane region" description="Helical" evidence="10">
    <location>
        <begin position="177"/>
        <end position="197"/>
    </location>
</feature>
<feature type="transmembrane region" description="Helical" evidence="10">
    <location>
        <begin position="131"/>
        <end position="150"/>
    </location>
</feature>
<dbReference type="GO" id="GO:0016301">
    <property type="term" value="F:kinase activity"/>
    <property type="evidence" value="ECO:0007669"/>
    <property type="project" value="UniProtKB-KW"/>
</dbReference>
<organism evidence="12 13">
    <name type="scientific">Enterocloster alcoholdehydrogenati</name>
    <dbReference type="NCBI Taxonomy" id="2547410"/>
    <lineage>
        <taxon>Bacteria</taxon>
        <taxon>Bacillati</taxon>
        <taxon>Bacillota</taxon>
        <taxon>Clostridia</taxon>
        <taxon>Lachnospirales</taxon>
        <taxon>Lachnospiraceae</taxon>
        <taxon>Enterocloster</taxon>
    </lineage>
</organism>
<dbReference type="InterPro" id="IPR050482">
    <property type="entry name" value="Sensor_HK_TwoCompSys"/>
</dbReference>
<keyword evidence="3" id="KW-0597">Phosphoprotein</keyword>
<keyword evidence="10" id="KW-0812">Transmembrane</keyword>
<feature type="transmembrane region" description="Helical" evidence="10">
    <location>
        <begin position="58"/>
        <end position="77"/>
    </location>
</feature>
<dbReference type="Gene3D" id="3.30.565.10">
    <property type="entry name" value="Histidine kinase-like ATPase, C-terminal domain"/>
    <property type="match status" value="1"/>
</dbReference>
<keyword evidence="5" id="KW-0547">Nucleotide-binding</keyword>
<evidence type="ECO:0000313" key="13">
    <source>
        <dbReference type="Proteomes" id="UP001600894"/>
    </source>
</evidence>
<name>A0ABQ0AST6_9FIRM</name>
<dbReference type="Pfam" id="PF07730">
    <property type="entry name" value="HisKA_3"/>
    <property type="match status" value="1"/>
</dbReference>
<evidence type="ECO:0000256" key="9">
    <source>
        <dbReference type="SAM" id="Coils"/>
    </source>
</evidence>
<dbReference type="InterPro" id="IPR003594">
    <property type="entry name" value="HATPase_dom"/>
</dbReference>
<keyword evidence="10" id="KW-1133">Transmembrane helix</keyword>
<evidence type="ECO:0000256" key="10">
    <source>
        <dbReference type="SAM" id="Phobius"/>
    </source>
</evidence>
<keyword evidence="4" id="KW-0808">Transferase</keyword>
<evidence type="ECO:0000256" key="4">
    <source>
        <dbReference type="ARBA" id="ARBA00022679"/>
    </source>
</evidence>
<keyword evidence="7" id="KW-0067">ATP-binding</keyword>